<sequence>MRGCISQAFTSNKLKHMMQELKEPANLFLELMGNMADTGRECAIFERLQGLAMDYTARAAFGFDCCFQRDLSHPFMITTRKVLHGVMTGPFHVFAHSTTTLVNLVAPILWLKEKLGSSSSGVFNKETTKVVELRLRNPEARKPDLLQIMLDASIQKKHSSDAGEKTKGSMTRLEVEVNTTMTLLAGFETTSTALTYVSYVLAKYQDIQEKVRAEVASAVEEYGELNYDSVMLRMKYLRRVVDETLRIYPPGTVFTTRRALNDFDYNGIKFKAGTSFMAPTLQIHMDLRYWPEPHRFDPDRFLPENASSRPSVAYQPFGVGPRNCFGERLAILEIMYTMARMVEKYRLTLGESQKNDLELCFRATVSAPREGPYIKFQRI</sequence>
<name>A0ACB8CSN4_DERSI</name>
<evidence type="ECO:0000313" key="2">
    <source>
        <dbReference type="Proteomes" id="UP000821865"/>
    </source>
</evidence>
<dbReference type="Proteomes" id="UP000821865">
    <property type="component" value="Chromosome 5"/>
</dbReference>
<accession>A0ACB8CSN4</accession>
<dbReference type="EMBL" id="CM023474">
    <property type="protein sequence ID" value="KAH7949943.1"/>
    <property type="molecule type" value="Genomic_DNA"/>
</dbReference>
<organism evidence="1 2">
    <name type="scientific">Dermacentor silvarum</name>
    <name type="common">Tick</name>
    <dbReference type="NCBI Taxonomy" id="543639"/>
    <lineage>
        <taxon>Eukaryota</taxon>
        <taxon>Metazoa</taxon>
        <taxon>Ecdysozoa</taxon>
        <taxon>Arthropoda</taxon>
        <taxon>Chelicerata</taxon>
        <taxon>Arachnida</taxon>
        <taxon>Acari</taxon>
        <taxon>Parasitiformes</taxon>
        <taxon>Ixodida</taxon>
        <taxon>Ixodoidea</taxon>
        <taxon>Ixodidae</taxon>
        <taxon>Rhipicephalinae</taxon>
        <taxon>Dermacentor</taxon>
    </lineage>
</organism>
<gene>
    <name evidence="1" type="ORF">HPB49_017532</name>
</gene>
<protein>
    <submittedName>
        <fullName evidence="1">Uncharacterized protein</fullName>
    </submittedName>
</protein>
<keyword evidence="2" id="KW-1185">Reference proteome</keyword>
<evidence type="ECO:0000313" key="1">
    <source>
        <dbReference type="EMBL" id="KAH7949943.1"/>
    </source>
</evidence>
<proteinExistence type="predicted"/>
<comment type="caution">
    <text evidence="1">The sequence shown here is derived from an EMBL/GenBank/DDBJ whole genome shotgun (WGS) entry which is preliminary data.</text>
</comment>
<reference evidence="1" key="1">
    <citation type="submission" date="2020-05" db="EMBL/GenBank/DDBJ databases">
        <title>Large-scale comparative analyses of tick genomes elucidate their genetic diversity and vector capacities.</title>
        <authorList>
            <person name="Jia N."/>
            <person name="Wang J."/>
            <person name="Shi W."/>
            <person name="Du L."/>
            <person name="Sun Y."/>
            <person name="Zhan W."/>
            <person name="Jiang J."/>
            <person name="Wang Q."/>
            <person name="Zhang B."/>
            <person name="Ji P."/>
            <person name="Sakyi L.B."/>
            <person name="Cui X."/>
            <person name="Yuan T."/>
            <person name="Jiang B."/>
            <person name="Yang W."/>
            <person name="Lam T.T.-Y."/>
            <person name="Chang Q."/>
            <person name="Ding S."/>
            <person name="Wang X."/>
            <person name="Zhu J."/>
            <person name="Ruan X."/>
            <person name="Zhao L."/>
            <person name="Wei J."/>
            <person name="Que T."/>
            <person name="Du C."/>
            <person name="Cheng J."/>
            <person name="Dai P."/>
            <person name="Han X."/>
            <person name="Huang E."/>
            <person name="Gao Y."/>
            <person name="Liu J."/>
            <person name="Shao H."/>
            <person name="Ye R."/>
            <person name="Li L."/>
            <person name="Wei W."/>
            <person name="Wang X."/>
            <person name="Wang C."/>
            <person name="Yang T."/>
            <person name="Huo Q."/>
            <person name="Li W."/>
            <person name="Guo W."/>
            <person name="Chen H."/>
            <person name="Zhou L."/>
            <person name="Ni X."/>
            <person name="Tian J."/>
            <person name="Zhou Y."/>
            <person name="Sheng Y."/>
            <person name="Liu T."/>
            <person name="Pan Y."/>
            <person name="Xia L."/>
            <person name="Li J."/>
            <person name="Zhao F."/>
            <person name="Cao W."/>
        </authorList>
    </citation>
    <scope>NUCLEOTIDE SEQUENCE</scope>
    <source>
        <strain evidence="1">Dsil-2018</strain>
    </source>
</reference>